<reference evidence="22 23" key="1">
    <citation type="journal article" date="2018" name="PLoS Genet.">
        <title>Population sequencing reveals clonal diversity and ancestral inbreeding in the grapevine cultivar Chardonnay.</title>
        <authorList>
            <person name="Roach M.J."/>
            <person name="Johnson D.L."/>
            <person name="Bohlmann J."/>
            <person name="van Vuuren H.J."/>
            <person name="Jones S.J."/>
            <person name="Pretorius I.S."/>
            <person name="Schmidt S.A."/>
            <person name="Borneman A.R."/>
        </authorList>
    </citation>
    <scope>NUCLEOTIDE SEQUENCE [LARGE SCALE GENOMIC DNA]</scope>
    <source>
        <strain evidence="23">cv. Chardonnay</strain>
        <tissue evidence="22">Leaf</tissue>
    </source>
</reference>
<dbReference type="PROSITE" id="PS50011">
    <property type="entry name" value="PROTEIN_KINASE_DOM"/>
    <property type="match status" value="1"/>
</dbReference>
<evidence type="ECO:0000256" key="19">
    <source>
        <dbReference type="SAM" id="Phobius"/>
    </source>
</evidence>
<dbReference type="InterPro" id="IPR032675">
    <property type="entry name" value="LRR_dom_sf"/>
</dbReference>
<keyword evidence="11 22" id="KW-0418">Kinase</keyword>
<dbReference type="InterPro" id="IPR001611">
    <property type="entry name" value="Leu-rich_rpt"/>
</dbReference>
<evidence type="ECO:0000256" key="16">
    <source>
        <dbReference type="ARBA" id="ARBA00023180"/>
    </source>
</evidence>
<keyword evidence="15 22" id="KW-0675">Receptor</keyword>
<evidence type="ECO:0000256" key="14">
    <source>
        <dbReference type="ARBA" id="ARBA00023136"/>
    </source>
</evidence>
<dbReference type="FunFam" id="3.80.10.10:FF:000041">
    <property type="entry name" value="LRR receptor-like serine/threonine-protein kinase ERECTA"/>
    <property type="match status" value="1"/>
</dbReference>
<evidence type="ECO:0000313" key="23">
    <source>
        <dbReference type="Proteomes" id="UP000288805"/>
    </source>
</evidence>
<evidence type="ECO:0000259" key="21">
    <source>
        <dbReference type="PROSITE" id="PS50011"/>
    </source>
</evidence>
<dbReference type="AlphaFoldDB" id="A0A438JRB9"/>
<evidence type="ECO:0000256" key="4">
    <source>
        <dbReference type="ARBA" id="ARBA00022553"/>
    </source>
</evidence>
<dbReference type="SUPFAM" id="SSF56112">
    <property type="entry name" value="Protein kinase-like (PK-like)"/>
    <property type="match status" value="1"/>
</dbReference>
<dbReference type="InterPro" id="IPR000719">
    <property type="entry name" value="Prot_kinase_dom"/>
</dbReference>
<keyword evidence="14 19" id="KW-0472">Membrane</keyword>
<dbReference type="Pfam" id="PF00560">
    <property type="entry name" value="LRR_1"/>
    <property type="match status" value="2"/>
</dbReference>
<evidence type="ECO:0000256" key="15">
    <source>
        <dbReference type="ARBA" id="ARBA00023170"/>
    </source>
</evidence>
<evidence type="ECO:0000256" key="10">
    <source>
        <dbReference type="ARBA" id="ARBA00022741"/>
    </source>
</evidence>
<name>A0A438JRB9_VITVI</name>
<keyword evidence="16" id="KW-0325">Glycoprotein</keyword>
<keyword evidence="12" id="KW-0067">ATP-binding</keyword>
<feature type="transmembrane region" description="Helical" evidence="19">
    <location>
        <begin position="529"/>
        <end position="553"/>
    </location>
</feature>
<comment type="caution">
    <text evidence="22">The sequence shown here is derived from an EMBL/GenBank/DDBJ whole genome shotgun (WGS) entry which is preliminary data.</text>
</comment>
<accession>A0A438JRB9</accession>
<proteinExistence type="predicted"/>
<dbReference type="FunFam" id="3.30.200.20:FF:000178">
    <property type="entry name" value="serine/threonine-protein kinase PBS1-like"/>
    <property type="match status" value="1"/>
</dbReference>
<keyword evidence="8 20" id="KW-0732">Signal</keyword>
<comment type="catalytic activity">
    <reaction evidence="17">
        <text>L-threonyl-[protein] + ATP = O-phospho-L-threonyl-[protein] + ADP + H(+)</text>
        <dbReference type="Rhea" id="RHEA:46608"/>
        <dbReference type="Rhea" id="RHEA-COMP:11060"/>
        <dbReference type="Rhea" id="RHEA-COMP:11605"/>
        <dbReference type="ChEBI" id="CHEBI:15378"/>
        <dbReference type="ChEBI" id="CHEBI:30013"/>
        <dbReference type="ChEBI" id="CHEBI:30616"/>
        <dbReference type="ChEBI" id="CHEBI:61977"/>
        <dbReference type="ChEBI" id="CHEBI:456216"/>
        <dbReference type="EC" id="2.7.11.1"/>
    </reaction>
</comment>
<evidence type="ECO:0000256" key="6">
    <source>
        <dbReference type="ARBA" id="ARBA00022679"/>
    </source>
</evidence>
<evidence type="ECO:0000256" key="18">
    <source>
        <dbReference type="ARBA" id="ARBA00048679"/>
    </source>
</evidence>
<dbReference type="Gene3D" id="3.30.200.20">
    <property type="entry name" value="Phosphorylase Kinase, domain 1"/>
    <property type="match status" value="1"/>
</dbReference>
<keyword evidence="9" id="KW-0677">Repeat</keyword>
<dbReference type="Pfam" id="PF12819">
    <property type="entry name" value="Malectin_like"/>
    <property type="match status" value="1"/>
</dbReference>
<dbReference type="InterPro" id="IPR011009">
    <property type="entry name" value="Kinase-like_dom_sf"/>
</dbReference>
<evidence type="ECO:0000256" key="9">
    <source>
        <dbReference type="ARBA" id="ARBA00022737"/>
    </source>
</evidence>
<evidence type="ECO:0000256" key="11">
    <source>
        <dbReference type="ARBA" id="ARBA00022777"/>
    </source>
</evidence>
<dbReference type="SUPFAM" id="SSF52058">
    <property type="entry name" value="L domain-like"/>
    <property type="match status" value="1"/>
</dbReference>
<dbReference type="PANTHER" id="PTHR45631:SF19">
    <property type="entry name" value="PROTEIN KINASE DOMAIN-CONTAINING PROTEIN"/>
    <property type="match status" value="1"/>
</dbReference>
<dbReference type="GO" id="GO:0016020">
    <property type="term" value="C:membrane"/>
    <property type="evidence" value="ECO:0007669"/>
    <property type="project" value="UniProtKB-SubCell"/>
</dbReference>
<evidence type="ECO:0000313" key="22">
    <source>
        <dbReference type="EMBL" id="RVX11495.1"/>
    </source>
</evidence>
<dbReference type="Proteomes" id="UP000288805">
    <property type="component" value="Unassembled WGS sequence"/>
</dbReference>
<feature type="signal peptide" evidence="20">
    <location>
        <begin position="1"/>
        <end position="20"/>
    </location>
</feature>
<dbReference type="EC" id="2.7.11.1" evidence="2"/>
<dbReference type="GO" id="GO:0005524">
    <property type="term" value="F:ATP binding"/>
    <property type="evidence" value="ECO:0007669"/>
    <property type="project" value="UniProtKB-KW"/>
</dbReference>
<evidence type="ECO:0000256" key="20">
    <source>
        <dbReference type="SAM" id="SignalP"/>
    </source>
</evidence>
<keyword evidence="3" id="KW-0723">Serine/threonine-protein kinase</keyword>
<evidence type="ECO:0000256" key="8">
    <source>
        <dbReference type="ARBA" id="ARBA00022729"/>
    </source>
</evidence>
<dbReference type="Gene3D" id="1.10.510.10">
    <property type="entry name" value="Transferase(Phosphotransferase) domain 1"/>
    <property type="match status" value="1"/>
</dbReference>
<dbReference type="Gene3D" id="3.80.10.10">
    <property type="entry name" value="Ribonuclease Inhibitor"/>
    <property type="match status" value="1"/>
</dbReference>
<dbReference type="FunFam" id="1.10.510.10:FF:000146">
    <property type="entry name" value="LRR receptor-like serine/threonine-protein kinase IOS1"/>
    <property type="match status" value="1"/>
</dbReference>
<evidence type="ECO:0000256" key="5">
    <source>
        <dbReference type="ARBA" id="ARBA00022614"/>
    </source>
</evidence>
<evidence type="ECO:0000256" key="17">
    <source>
        <dbReference type="ARBA" id="ARBA00047899"/>
    </source>
</evidence>
<organism evidence="22 23">
    <name type="scientific">Vitis vinifera</name>
    <name type="common">Grape</name>
    <dbReference type="NCBI Taxonomy" id="29760"/>
    <lineage>
        <taxon>Eukaryota</taxon>
        <taxon>Viridiplantae</taxon>
        <taxon>Streptophyta</taxon>
        <taxon>Embryophyta</taxon>
        <taxon>Tracheophyta</taxon>
        <taxon>Spermatophyta</taxon>
        <taxon>Magnoliopsida</taxon>
        <taxon>eudicotyledons</taxon>
        <taxon>Gunneridae</taxon>
        <taxon>Pentapetalae</taxon>
        <taxon>rosids</taxon>
        <taxon>Vitales</taxon>
        <taxon>Vitaceae</taxon>
        <taxon>Viteae</taxon>
        <taxon>Vitis</taxon>
    </lineage>
</organism>
<comment type="subcellular location">
    <subcellularLocation>
        <location evidence="1">Membrane</location>
        <topology evidence="1">Single-pass membrane protein</topology>
    </subcellularLocation>
</comment>
<feature type="domain" description="Protein kinase" evidence="21">
    <location>
        <begin position="608"/>
        <end position="882"/>
    </location>
</feature>
<dbReference type="Pfam" id="PF07714">
    <property type="entry name" value="PK_Tyr_Ser-Thr"/>
    <property type="match status" value="1"/>
</dbReference>
<dbReference type="EMBL" id="QGNW01000030">
    <property type="protein sequence ID" value="RVX11495.1"/>
    <property type="molecule type" value="Genomic_DNA"/>
</dbReference>
<protein>
    <recommendedName>
        <fullName evidence="2">non-specific serine/threonine protein kinase</fullName>
        <ecNumber evidence="2">2.7.11.1</ecNumber>
    </recommendedName>
</protein>
<keyword evidence="7 19" id="KW-0812">Transmembrane</keyword>
<evidence type="ECO:0000256" key="12">
    <source>
        <dbReference type="ARBA" id="ARBA00022840"/>
    </source>
</evidence>
<evidence type="ECO:0000256" key="2">
    <source>
        <dbReference type="ARBA" id="ARBA00012513"/>
    </source>
</evidence>
<dbReference type="SMART" id="SM00220">
    <property type="entry name" value="S_TKc"/>
    <property type="match status" value="1"/>
</dbReference>
<evidence type="ECO:0000256" key="3">
    <source>
        <dbReference type="ARBA" id="ARBA00022527"/>
    </source>
</evidence>
<keyword evidence="4" id="KW-0597">Phosphoprotein</keyword>
<evidence type="ECO:0000256" key="7">
    <source>
        <dbReference type="ARBA" id="ARBA00022692"/>
    </source>
</evidence>
<dbReference type="PANTHER" id="PTHR45631">
    <property type="entry name" value="OS07G0107800 PROTEIN-RELATED"/>
    <property type="match status" value="1"/>
</dbReference>
<feature type="chain" id="PRO_5019196595" description="non-specific serine/threonine protein kinase" evidence="20">
    <location>
        <begin position="21"/>
        <end position="930"/>
    </location>
</feature>
<keyword evidence="13 19" id="KW-1133">Transmembrane helix</keyword>
<keyword evidence="5" id="KW-0433">Leucine-rich repeat</keyword>
<sequence>MGLFSHFLVSFLCLITTTLCQVTEFISIDCGGTSNYTDSRTGLQWISDTGAISYGKSVQVENPYGGWLQYQQRRDFPTESKYCYTLKTEERRRYLVRATFQYGSLESEGTYPKFQLYLDATKWATVTVLESARVYVKEMIIRAPSSSIDVCLCCATTGSPFISTLELRPLNLSMYATDFEDGFFMKVSARVNFGAPSEDPIRYPDDPYDRIWESDLVKRQNYLVGVAPGTERVNTSKQIDVRTREYPPVKVMQTAVVGTRGRLSYRLNLEDFPANARAYAFFAEIEELGVNETRKFRMERPYLPDYSNAVVNIAENANGSYSLYEPSYMNVTMDFVLSFSFVKTRDSTRGPLLSAIEISKYVQIAPKADKGDVTVLNALCAMSTESAWSNEGGDPCVPAHWSWVACSPTTTPRITKITLSGKNLNGVIPSELKNMEGLTELWLDGNYLTGPIPDMSNLISLKIVHLENNRLTGPLPSYLGSLPSLQELHVQNNLLSGEIPPALLTAKVIFNYEGNSKLHKEAHKTHFKLILGASVGLLALLLVLCIGSLFLLCNTRRKESQSKSNDKGSSLRTSTKASTSYSIARGGNLMDEGVACYISLSDLEEATKNFAKQIGRGSFGPVYYGKMPDGKEIAVKIMADSSSHGTQQFVTEVALLSRIHHRNLVPLIGYCEDEHQHLLVYEYMHNGTLRNHIHDSTNQKCLDWLGRLYVAEDAAKGLEYLHTGCNPSIIHRDVKTSNILLDINMRAKVSDFGLSRQAEEDLTHVSSVARGTVGYLDPEYYANQQLTEKSDVYSFGIVLLELISGRKPVSPEDYGAEWNIVHWARSLICKGDVISIVDPFLLGNVKIESIWRIAEIAILCVEQHGTSRPKMQEIILAIQDAIKIERGNEGDHKACSGSSKGQSSRKTLLTNFLEIESPDLSNDCLVPSAR</sequence>
<dbReference type="InterPro" id="IPR001245">
    <property type="entry name" value="Ser-Thr/Tyr_kinase_cat_dom"/>
</dbReference>
<comment type="catalytic activity">
    <reaction evidence="18">
        <text>L-seryl-[protein] + ATP = O-phospho-L-seryl-[protein] + ADP + H(+)</text>
        <dbReference type="Rhea" id="RHEA:17989"/>
        <dbReference type="Rhea" id="RHEA-COMP:9863"/>
        <dbReference type="Rhea" id="RHEA-COMP:11604"/>
        <dbReference type="ChEBI" id="CHEBI:15378"/>
        <dbReference type="ChEBI" id="CHEBI:29999"/>
        <dbReference type="ChEBI" id="CHEBI:30616"/>
        <dbReference type="ChEBI" id="CHEBI:83421"/>
        <dbReference type="ChEBI" id="CHEBI:456216"/>
        <dbReference type="EC" id="2.7.11.1"/>
    </reaction>
</comment>
<keyword evidence="10" id="KW-0547">Nucleotide-binding</keyword>
<gene>
    <name evidence="22" type="primary">VvCHDp000103_7</name>
    <name evidence="22" type="ORF">CK203_016011</name>
</gene>
<dbReference type="InterPro" id="IPR008271">
    <property type="entry name" value="Ser/Thr_kinase_AS"/>
</dbReference>
<evidence type="ECO:0000256" key="1">
    <source>
        <dbReference type="ARBA" id="ARBA00004167"/>
    </source>
</evidence>
<dbReference type="GO" id="GO:0004674">
    <property type="term" value="F:protein serine/threonine kinase activity"/>
    <property type="evidence" value="ECO:0007669"/>
    <property type="project" value="UniProtKB-KW"/>
</dbReference>
<keyword evidence="6" id="KW-0808">Transferase</keyword>
<evidence type="ECO:0000256" key="13">
    <source>
        <dbReference type="ARBA" id="ARBA00022989"/>
    </source>
</evidence>
<dbReference type="PROSITE" id="PS00108">
    <property type="entry name" value="PROTEIN_KINASE_ST"/>
    <property type="match status" value="1"/>
</dbReference>
<dbReference type="InterPro" id="IPR024788">
    <property type="entry name" value="Malectin-like_Carb-bd_dom"/>
</dbReference>